<evidence type="ECO:0000313" key="2">
    <source>
        <dbReference type="Proteomes" id="UP001630127"/>
    </source>
</evidence>
<accession>A0ABD2YJR9</accession>
<proteinExistence type="predicted"/>
<organism evidence="1 2">
    <name type="scientific">Cinchona calisaya</name>
    <dbReference type="NCBI Taxonomy" id="153742"/>
    <lineage>
        <taxon>Eukaryota</taxon>
        <taxon>Viridiplantae</taxon>
        <taxon>Streptophyta</taxon>
        <taxon>Embryophyta</taxon>
        <taxon>Tracheophyta</taxon>
        <taxon>Spermatophyta</taxon>
        <taxon>Magnoliopsida</taxon>
        <taxon>eudicotyledons</taxon>
        <taxon>Gunneridae</taxon>
        <taxon>Pentapetalae</taxon>
        <taxon>asterids</taxon>
        <taxon>lamiids</taxon>
        <taxon>Gentianales</taxon>
        <taxon>Rubiaceae</taxon>
        <taxon>Cinchonoideae</taxon>
        <taxon>Cinchoneae</taxon>
        <taxon>Cinchona</taxon>
    </lineage>
</organism>
<comment type="caution">
    <text evidence="1">The sequence shown here is derived from an EMBL/GenBank/DDBJ whole genome shotgun (WGS) entry which is preliminary data.</text>
</comment>
<gene>
    <name evidence="1" type="ORF">ACH5RR_032630</name>
</gene>
<dbReference type="EMBL" id="JBJUIK010000013">
    <property type="protein sequence ID" value="KAL3507248.1"/>
    <property type="molecule type" value="Genomic_DNA"/>
</dbReference>
<dbReference type="AlphaFoldDB" id="A0ABD2YJR9"/>
<reference evidence="1 2" key="1">
    <citation type="submission" date="2024-11" db="EMBL/GenBank/DDBJ databases">
        <title>A near-complete genome assembly of Cinchona calisaya.</title>
        <authorList>
            <person name="Lian D.C."/>
            <person name="Zhao X.W."/>
            <person name="Wei L."/>
        </authorList>
    </citation>
    <scope>NUCLEOTIDE SEQUENCE [LARGE SCALE GENOMIC DNA]</scope>
    <source>
        <tissue evidence="1">Nenye</tissue>
    </source>
</reference>
<evidence type="ECO:0000313" key="1">
    <source>
        <dbReference type="EMBL" id="KAL3507248.1"/>
    </source>
</evidence>
<sequence>MLLSDSVLLNFYAKDVLFFYWGRMKKEFGKLVEAIGSSRWSRSEGQCASKANLVAAAVVRISMKKKGIYHTEKQDSFEDQQLSGISKRLWGRFASGIRYPDERLLDPLKLEMFVDKLQDMPKIKDGFRNGDKVHVTKELQRDYDPTPGGKEFPAQCHHCHTTRTRFSILI</sequence>
<keyword evidence="2" id="KW-1185">Reference proteome</keyword>
<protein>
    <submittedName>
        <fullName evidence="1">Uncharacterized protein</fullName>
    </submittedName>
</protein>
<name>A0ABD2YJR9_9GENT</name>
<dbReference type="Proteomes" id="UP001630127">
    <property type="component" value="Unassembled WGS sequence"/>
</dbReference>